<dbReference type="RefSeq" id="XP_045283901.1">
    <property type="nucleotide sequence ID" value="XM_045435409.1"/>
</dbReference>
<evidence type="ECO:0000313" key="3">
    <source>
        <dbReference type="Proteomes" id="UP000001631"/>
    </source>
</evidence>
<gene>
    <name evidence="2" type="ORF">HCBG_08360</name>
</gene>
<dbReference type="InParanoid" id="C0NYY0"/>
<feature type="region of interest" description="Disordered" evidence="1">
    <location>
        <begin position="524"/>
        <end position="548"/>
    </location>
</feature>
<dbReference type="VEuPathDB" id="FungiDB:I7I50_08726"/>
<feature type="compositionally biased region" description="Low complexity" evidence="1">
    <location>
        <begin position="334"/>
        <end position="349"/>
    </location>
</feature>
<dbReference type="HOGENOM" id="CLU_571273_0_0_1"/>
<dbReference type="GeneID" id="69041376"/>
<feature type="compositionally biased region" description="Basic and acidic residues" evidence="1">
    <location>
        <begin position="293"/>
        <end position="302"/>
    </location>
</feature>
<evidence type="ECO:0000313" key="2">
    <source>
        <dbReference type="EMBL" id="EEH03420.1"/>
    </source>
</evidence>
<name>C0NYY0_AJECG</name>
<feature type="compositionally biased region" description="Polar residues" evidence="1">
    <location>
        <begin position="304"/>
        <end position="314"/>
    </location>
</feature>
<evidence type="ECO:0000256" key="1">
    <source>
        <dbReference type="SAM" id="MobiDB-lite"/>
    </source>
</evidence>
<keyword evidence="3" id="KW-1185">Reference proteome</keyword>
<dbReference type="AlphaFoldDB" id="C0NYY0"/>
<accession>C0NYY0</accession>
<protein>
    <submittedName>
        <fullName evidence="2">Uncharacterized protein</fullName>
    </submittedName>
</protein>
<feature type="region of interest" description="Disordered" evidence="1">
    <location>
        <begin position="271"/>
        <end position="354"/>
    </location>
</feature>
<dbReference type="Proteomes" id="UP000001631">
    <property type="component" value="Unassembled WGS sequence"/>
</dbReference>
<proteinExistence type="predicted"/>
<sequence>MEDSTRLSWYVEMADYPPIHHRPRTATSITTPTSSEAEIRPCIAELLRTGYHPSELILRVERVIEVLFTPGPGHATGTTTTTAAVDVAAAASARPNRRSYRVFLSDGELVIQALLAKALHRFALAGEVGVGSVMRLERFELRKGERIGGGDGAEGAGQVVFLAVEGFRCLSKRGVGERATRVLERGDVEVRVGEQKRKKGDQGNEDDGGGGTGRGAKAPRISDADGAADISRDGEDGFLVEISDCLSGNLNGIFDSGGQMFEDYADSGNIQDATKDAKGRPGVLPGSSTSMQEQERSVRLEELSTANISPSNSPLHPEPPETIKQEPSSSSSHTVTQNLNTQNKNNTSTPLGTATHRRFKLPGILEPVSRPLNLHTLSQLLHPAKPLPKRNYLCDVLAVISWISPDIVKRPQMPPKRDLRIMDPTITNHKNNLNHALQQRLGVSVSVFVDAAAFSPPVGTVGLFRCLKTHEWEGVSLNAYEKDCKGREWFVCEPGRLRRMLAVVRKGEGFFDVEEMEEWWRTRCQEEKKKEEEEEEPGRGNGRDGRDW</sequence>
<dbReference type="EMBL" id="GG663377">
    <property type="protein sequence ID" value="EEH03420.1"/>
    <property type="molecule type" value="Genomic_DNA"/>
</dbReference>
<reference evidence="2" key="1">
    <citation type="submission" date="2009-02" db="EMBL/GenBank/DDBJ databases">
        <title>The Genome Sequence of Ajellomyces capsulatus strain G186AR.</title>
        <authorList>
            <consortium name="The Broad Institute Genome Sequencing Platform"/>
            <person name="Champion M."/>
            <person name="Cuomo C."/>
            <person name="Ma L.-J."/>
            <person name="Henn M.R."/>
            <person name="Sil A."/>
            <person name="Goldman B."/>
            <person name="Young S.K."/>
            <person name="Kodira C.D."/>
            <person name="Zeng Q."/>
            <person name="Koehrsen M."/>
            <person name="Alvarado L."/>
            <person name="Berlin A."/>
            <person name="Borenstein D."/>
            <person name="Chen Z."/>
            <person name="Engels R."/>
            <person name="Freedman E."/>
            <person name="Gellesch M."/>
            <person name="Goldberg J."/>
            <person name="Griggs A."/>
            <person name="Gujja S."/>
            <person name="Heiman D."/>
            <person name="Hepburn T."/>
            <person name="Howarth C."/>
            <person name="Jen D."/>
            <person name="Larson L."/>
            <person name="Lewis B."/>
            <person name="Mehta T."/>
            <person name="Park D."/>
            <person name="Pearson M."/>
            <person name="Roberts A."/>
            <person name="Saif S."/>
            <person name="Shea T."/>
            <person name="Shenoy N."/>
            <person name="Sisk P."/>
            <person name="Stolte C."/>
            <person name="Sykes S."/>
            <person name="Walk T."/>
            <person name="White J."/>
            <person name="Yandava C."/>
            <person name="Klein B."/>
            <person name="McEwen J.G."/>
            <person name="Puccia R."/>
            <person name="Goldman G.H."/>
            <person name="Felipe M.S."/>
            <person name="Nino-Vega G."/>
            <person name="San-Blas G."/>
            <person name="Taylor J."/>
            <person name="Mendoza L."/>
            <person name="Galagan J."/>
            <person name="Nusbaum C."/>
            <person name="Birren B."/>
        </authorList>
    </citation>
    <scope>NUCLEOTIDE SEQUENCE</scope>
    <source>
        <strain evidence="2">G186AR</strain>
    </source>
</reference>
<feature type="region of interest" description="Disordered" evidence="1">
    <location>
        <begin position="193"/>
        <end position="229"/>
    </location>
</feature>
<organism evidence="2 3">
    <name type="scientific">Ajellomyces capsulatus (strain G186AR / H82 / ATCC MYA-2454 / RMSCC 2432)</name>
    <name type="common">Darling's disease fungus</name>
    <name type="synonym">Histoplasma capsulatum</name>
    <dbReference type="NCBI Taxonomy" id="447093"/>
    <lineage>
        <taxon>Eukaryota</taxon>
        <taxon>Fungi</taxon>
        <taxon>Dikarya</taxon>
        <taxon>Ascomycota</taxon>
        <taxon>Pezizomycotina</taxon>
        <taxon>Eurotiomycetes</taxon>
        <taxon>Eurotiomycetidae</taxon>
        <taxon>Onygenales</taxon>
        <taxon>Ajellomycetaceae</taxon>
        <taxon>Histoplasma</taxon>
    </lineage>
</organism>